<keyword evidence="2" id="KW-1185">Reference proteome</keyword>
<sequence>MARTSEAQVAGSVLAKAGIPFTVQKGKKHNKVKWEIDGKAYSYSCALSPSDWRASENCRCAVRRILRAAGIEA</sequence>
<dbReference type="Proteomes" id="UP001056460">
    <property type="component" value="Segment"/>
</dbReference>
<proteinExistence type="predicted"/>
<name>A0A9E7E3L2_9CAUD</name>
<reference evidence="1" key="1">
    <citation type="journal article" date="2022" name="Viruses">
        <title>Isolation of novel Xanthomonas phages for the plant pathogens X. translucens and X. campestris.</title>
        <authorList>
            <person name="Erdrich S.H."/>
            <person name="Sharma V."/>
            <person name="Schurr U."/>
            <person name="Arsova B."/>
            <person name="Frunzke J."/>
        </authorList>
    </citation>
    <scope>NUCLEOTIDE SEQUENCE</scope>
</reference>
<gene>
    <name evidence="1" type="ORF">Mallos_BL60062</name>
</gene>
<protein>
    <submittedName>
        <fullName evidence="1">Uncharacterized protein</fullName>
    </submittedName>
</protein>
<dbReference type="EMBL" id="ON189047">
    <property type="protein sequence ID" value="URA07170.1"/>
    <property type="molecule type" value="Genomic_DNA"/>
</dbReference>
<organism evidence="1 2">
    <name type="scientific">Xanthomonas phage Mallos</name>
    <dbReference type="NCBI Taxonomy" id="2939131"/>
    <lineage>
        <taxon>Viruses</taxon>
        <taxon>Duplodnaviria</taxon>
        <taxon>Heunggongvirae</taxon>
        <taxon>Uroviricota</taxon>
        <taxon>Caudoviricetes</taxon>
        <taxon>Mesyanzhinovviridae</taxon>
        <taxon>Bradleyvirinae</taxon>
        <taxon>Mallosvirus</taxon>
        <taxon>Mallosvirus mallos</taxon>
    </lineage>
</organism>
<evidence type="ECO:0000313" key="2">
    <source>
        <dbReference type="Proteomes" id="UP001056460"/>
    </source>
</evidence>
<accession>A0A9E7E3L2</accession>
<evidence type="ECO:0000313" key="1">
    <source>
        <dbReference type="EMBL" id="URA07170.1"/>
    </source>
</evidence>